<dbReference type="EMBL" id="UINC01019627">
    <property type="protein sequence ID" value="SVA83202.1"/>
    <property type="molecule type" value="Genomic_DNA"/>
</dbReference>
<evidence type="ECO:0000259" key="3">
    <source>
        <dbReference type="Pfam" id="PF13439"/>
    </source>
</evidence>
<name>A0A381Z2T1_9ZZZZ</name>
<dbReference type="Gene3D" id="3.40.50.2000">
    <property type="entry name" value="Glycogen Phosphorylase B"/>
    <property type="match status" value="2"/>
</dbReference>
<dbReference type="PANTHER" id="PTHR46401">
    <property type="entry name" value="GLYCOSYLTRANSFERASE WBBK-RELATED"/>
    <property type="match status" value="1"/>
</dbReference>
<dbReference type="GO" id="GO:0016757">
    <property type="term" value="F:glycosyltransferase activity"/>
    <property type="evidence" value="ECO:0007669"/>
    <property type="project" value="InterPro"/>
</dbReference>
<dbReference type="AlphaFoldDB" id="A0A381Z2T1"/>
<dbReference type="Pfam" id="PF00534">
    <property type="entry name" value="Glycos_transf_1"/>
    <property type="match status" value="1"/>
</dbReference>
<reference evidence="4" key="1">
    <citation type="submission" date="2018-05" db="EMBL/GenBank/DDBJ databases">
        <authorList>
            <person name="Lanie J.A."/>
            <person name="Ng W.-L."/>
            <person name="Kazmierczak K.M."/>
            <person name="Andrzejewski T.M."/>
            <person name="Davidsen T.M."/>
            <person name="Wayne K.J."/>
            <person name="Tettelin H."/>
            <person name="Glass J.I."/>
            <person name="Rusch D."/>
            <person name="Podicherti R."/>
            <person name="Tsui H.-C.T."/>
            <person name="Winkler M.E."/>
        </authorList>
    </citation>
    <scope>NUCLEOTIDE SEQUENCE</scope>
</reference>
<proteinExistence type="predicted"/>
<dbReference type="Pfam" id="PF13439">
    <property type="entry name" value="Glyco_transf_4"/>
    <property type="match status" value="1"/>
</dbReference>
<evidence type="ECO:0000313" key="4">
    <source>
        <dbReference type="EMBL" id="SVA83202.1"/>
    </source>
</evidence>
<dbReference type="GO" id="GO:0009103">
    <property type="term" value="P:lipopolysaccharide biosynthetic process"/>
    <property type="evidence" value="ECO:0007669"/>
    <property type="project" value="TreeGrafter"/>
</dbReference>
<sequence>MKIGFLSYRSNPFSGGQGIYVKHLSHALVNLGHEVDVISGPPYPELDNSVNLIKVPSLNLFELEDNQRLTSFRMRFLKNSTDLIEWAGVLSGGFPEPYTFGRRVEVLLKDEGYKYDVIHDNQSLCYALTNLQKKIPLVTTIHHPITRDHRLELQATTNWKQRFSTNRWHSFLKMQKKVAPKLNRIICPSNQSKEDVIKEFRVDGEKIDVVLNGIDIKGFRRDERVQTEPYRIITTASADVPLKGLKFLIKAISEVINEIPQIHLVVIGKVKKDGEILKQISDLNLKGKITFHSGLSQTELVSLYSSAQISVIPSLYEGFGFGAGEAMACGLPLISTQSGGLKEVIGQDAVIIEAGSSKAIAEAIKNLFSDKERQLSLSKLGRQRMENKFNWTKASKGYEEIYVKAIEEFPN</sequence>
<dbReference type="SUPFAM" id="SSF53756">
    <property type="entry name" value="UDP-Glycosyltransferase/glycogen phosphorylase"/>
    <property type="match status" value="1"/>
</dbReference>
<accession>A0A381Z2T1</accession>
<feature type="domain" description="Glycosyltransferase subfamily 4-like N-terminal" evidence="3">
    <location>
        <begin position="15"/>
        <end position="216"/>
    </location>
</feature>
<dbReference type="PANTHER" id="PTHR46401:SF2">
    <property type="entry name" value="GLYCOSYLTRANSFERASE WBBK-RELATED"/>
    <property type="match status" value="1"/>
</dbReference>
<organism evidence="4">
    <name type="scientific">marine metagenome</name>
    <dbReference type="NCBI Taxonomy" id="408172"/>
    <lineage>
        <taxon>unclassified sequences</taxon>
        <taxon>metagenomes</taxon>
        <taxon>ecological metagenomes</taxon>
    </lineage>
</organism>
<feature type="domain" description="Glycosyl transferase family 1" evidence="2">
    <location>
        <begin position="227"/>
        <end position="383"/>
    </location>
</feature>
<gene>
    <name evidence="4" type="ORF">METZ01_LOCUS136056</name>
</gene>
<dbReference type="CDD" id="cd03801">
    <property type="entry name" value="GT4_PimA-like"/>
    <property type="match status" value="1"/>
</dbReference>
<protein>
    <recommendedName>
        <fullName evidence="5">Glycosyl transferase family 1 domain-containing protein</fullName>
    </recommendedName>
</protein>
<dbReference type="InterPro" id="IPR001296">
    <property type="entry name" value="Glyco_trans_1"/>
</dbReference>
<evidence type="ECO:0000256" key="1">
    <source>
        <dbReference type="ARBA" id="ARBA00022679"/>
    </source>
</evidence>
<evidence type="ECO:0008006" key="5">
    <source>
        <dbReference type="Google" id="ProtNLM"/>
    </source>
</evidence>
<evidence type="ECO:0000259" key="2">
    <source>
        <dbReference type="Pfam" id="PF00534"/>
    </source>
</evidence>
<keyword evidence="1" id="KW-0808">Transferase</keyword>
<dbReference type="InterPro" id="IPR028098">
    <property type="entry name" value="Glyco_trans_4-like_N"/>
</dbReference>